<sequence>MTTQTVHPDNGSREGKWVALMIIVILAFAATLLPHHQVSTNETQLEPYQVHMSDLNQEQIAFIADIKLAHEEIRDLYLESGVWPEIKQLEALWIAPFVKDQSWKRKGSHQWQRLKDGVYLGIKHDEQGASSMLLDSHNAEADIWFSDLDDGLSISDVSDLTQRQGNGWRQIVTTQSTSHSHAH</sequence>
<keyword evidence="1" id="KW-0472">Membrane</keyword>
<proteinExistence type="predicted"/>
<organism evidence="2 3">
    <name type="scientific">Vibrio mytili</name>
    <dbReference type="NCBI Taxonomy" id="50718"/>
    <lineage>
        <taxon>Bacteria</taxon>
        <taxon>Pseudomonadati</taxon>
        <taxon>Pseudomonadota</taxon>
        <taxon>Gammaproteobacteria</taxon>
        <taxon>Vibrionales</taxon>
        <taxon>Vibrionaceae</taxon>
        <taxon>Vibrio</taxon>
    </lineage>
</organism>
<keyword evidence="3" id="KW-1185">Reference proteome</keyword>
<reference evidence="2 3" key="1">
    <citation type="submission" date="2015-01" db="EMBL/GenBank/DDBJ databases">
        <title>Draft genome of Vibrio mytili type strain CAIM 528.</title>
        <authorList>
            <person name="Gonzalez-Castillo A."/>
            <person name="Gomez-Gil B."/>
            <person name="Enciso-Ibarra J."/>
        </authorList>
    </citation>
    <scope>NUCLEOTIDE SEQUENCE [LARGE SCALE GENOMIC DNA]</scope>
    <source>
        <strain evidence="2 3">CAIM 528</strain>
    </source>
</reference>
<keyword evidence="1" id="KW-0812">Transmembrane</keyword>
<keyword evidence="1" id="KW-1133">Transmembrane helix</keyword>
<dbReference type="STRING" id="50718.SU60_15425"/>
<dbReference type="OrthoDB" id="95459at2"/>
<dbReference type="AlphaFoldDB" id="A0A0C3I6T2"/>
<evidence type="ECO:0000313" key="2">
    <source>
        <dbReference type="EMBL" id="KIN10052.1"/>
    </source>
</evidence>
<dbReference type="Proteomes" id="UP000031977">
    <property type="component" value="Unassembled WGS sequence"/>
</dbReference>
<evidence type="ECO:0000256" key="1">
    <source>
        <dbReference type="SAM" id="Phobius"/>
    </source>
</evidence>
<dbReference type="Pfam" id="PF19659">
    <property type="entry name" value="DUF6162"/>
    <property type="match status" value="1"/>
</dbReference>
<feature type="transmembrane region" description="Helical" evidence="1">
    <location>
        <begin position="17"/>
        <end position="34"/>
    </location>
</feature>
<comment type="caution">
    <text evidence="2">The sequence shown here is derived from an EMBL/GenBank/DDBJ whole genome shotgun (WGS) entry which is preliminary data.</text>
</comment>
<dbReference type="EMBL" id="JXOK01000061">
    <property type="protein sequence ID" value="KIN10052.1"/>
    <property type="molecule type" value="Genomic_DNA"/>
</dbReference>
<evidence type="ECO:0000313" key="3">
    <source>
        <dbReference type="Proteomes" id="UP000031977"/>
    </source>
</evidence>
<gene>
    <name evidence="2" type="ORF">SU60_15425</name>
</gene>
<name>A0A0C3I6T2_9VIBR</name>
<accession>A0A0C3I6T2</accession>
<protein>
    <submittedName>
        <fullName evidence="2">Uncharacterized protein</fullName>
    </submittedName>
</protein>
<dbReference type="RefSeq" id="WP_041156302.1">
    <property type="nucleotide sequence ID" value="NZ_CBCRVP010000016.1"/>
</dbReference>
<dbReference type="InterPro" id="IPR046160">
    <property type="entry name" value="DUF6162"/>
</dbReference>